<dbReference type="Gene3D" id="1.10.1130.10">
    <property type="entry name" value="Flavocytochrome C3, Chain A"/>
    <property type="match status" value="1"/>
</dbReference>
<keyword evidence="9" id="KW-0408">Iron</keyword>
<gene>
    <name evidence="12" type="ORF">VIN30_02805</name>
</gene>
<evidence type="ECO:0000256" key="2">
    <source>
        <dbReference type="ARBA" id="ARBA00009288"/>
    </source>
</evidence>
<keyword evidence="5" id="KW-0479">Metal-binding</keyword>
<dbReference type="PANTHER" id="PTHR30633:SF0">
    <property type="entry name" value="CYTOCHROME C-552"/>
    <property type="match status" value="1"/>
</dbReference>
<comment type="similarity">
    <text evidence="2">Belongs to the cytochrome c-552 family.</text>
</comment>
<evidence type="ECO:0000256" key="11">
    <source>
        <dbReference type="SAM" id="SignalP"/>
    </source>
</evidence>
<evidence type="ECO:0000313" key="12">
    <source>
        <dbReference type="EMBL" id="MEC4175377.1"/>
    </source>
</evidence>
<feature type="chain" id="PRO_5045372790" description="nitrite reductase (cytochrome; ammonia-forming)" evidence="11">
    <location>
        <begin position="27"/>
        <end position="426"/>
    </location>
</feature>
<keyword evidence="4" id="KW-0349">Heme</keyword>
<dbReference type="EMBL" id="JAYMFF010000003">
    <property type="protein sequence ID" value="MEC4175377.1"/>
    <property type="molecule type" value="Genomic_DNA"/>
</dbReference>
<keyword evidence="6 11" id="KW-0732">Signal</keyword>
<comment type="catalytic activity">
    <reaction evidence="10">
        <text>6 Fe(III)-[cytochrome c] + NH4(+) + 2 H2O = 6 Fe(II)-[cytochrome c] + nitrite + 8 H(+)</text>
        <dbReference type="Rhea" id="RHEA:13089"/>
        <dbReference type="Rhea" id="RHEA-COMP:10350"/>
        <dbReference type="Rhea" id="RHEA-COMP:14399"/>
        <dbReference type="ChEBI" id="CHEBI:15377"/>
        <dbReference type="ChEBI" id="CHEBI:15378"/>
        <dbReference type="ChEBI" id="CHEBI:16301"/>
        <dbReference type="ChEBI" id="CHEBI:28938"/>
        <dbReference type="ChEBI" id="CHEBI:29033"/>
        <dbReference type="ChEBI" id="CHEBI:29034"/>
        <dbReference type="EC" id="1.7.2.2"/>
    </reaction>
</comment>
<organism evidence="12 13">
    <name type="scientific">Adlercreutzia wanghongyangiae</name>
    <dbReference type="NCBI Taxonomy" id="3111451"/>
    <lineage>
        <taxon>Bacteria</taxon>
        <taxon>Bacillati</taxon>
        <taxon>Actinomycetota</taxon>
        <taxon>Coriobacteriia</taxon>
        <taxon>Eggerthellales</taxon>
        <taxon>Eggerthellaceae</taxon>
        <taxon>Adlercreutzia</taxon>
    </lineage>
</organism>
<evidence type="ECO:0000256" key="6">
    <source>
        <dbReference type="ARBA" id="ARBA00022729"/>
    </source>
</evidence>
<evidence type="ECO:0000256" key="9">
    <source>
        <dbReference type="ARBA" id="ARBA00023004"/>
    </source>
</evidence>
<keyword evidence="8" id="KW-0560">Oxidoreductase</keyword>
<feature type="signal peptide" evidence="11">
    <location>
        <begin position="1"/>
        <end position="26"/>
    </location>
</feature>
<dbReference type="InterPro" id="IPR036280">
    <property type="entry name" value="Multihaem_cyt_sf"/>
</dbReference>
<evidence type="ECO:0000256" key="4">
    <source>
        <dbReference type="ARBA" id="ARBA00022617"/>
    </source>
</evidence>
<evidence type="ECO:0000256" key="10">
    <source>
        <dbReference type="ARBA" id="ARBA00049131"/>
    </source>
</evidence>
<evidence type="ECO:0000256" key="5">
    <source>
        <dbReference type="ARBA" id="ARBA00022723"/>
    </source>
</evidence>
<dbReference type="SUPFAM" id="SSF48695">
    <property type="entry name" value="Multiheme cytochromes"/>
    <property type="match status" value="1"/>
</dbReference>
<evidence type="ECO:0000256" key="3">
    <source>
        <dbReference type="ARBA" id="ARBA00011887"/>
    </source>
</evidence>
<evidence type="ECO:0000313" key="13">
    <source>
        <dbReference type="Proteomes" id="UP001349994"/>
    </source>
</evidence>
<proteinExistence type="inferred from homology"/>
<reference evidence="12 13" key="1">
    <citation type="submission" date="2024-01" db="EMBL/GenBank/DDBJ databases">
        <title>novel species in genus Adlercreutzia.</title>
        <authorList>
            <person name="Liu X."/>
        </authorList>
    </citation>
    <scope>NUCLEOTIDE SEQUENCE [LARGE SCALE GENOMIC DNA]</scope>
    <source>
        <strain evidence="12 13">R7</strain>
    </source>
</reference>
<name>A0ABU6IG00_9ACTN</name>
<comment type="subcellular location">
    <subcellularLocation>
        <location evidence="1">Cell envelope</location>
    </subcellularLocation>
</comment>
<sequence length="426" mass="46168">MERKKLGVAVLTVALCGAVAGGMALAGCSTSPGADSKAPATGGTTTPEVTVGANGVSHIADWEKVYPLQTASFLNGANVIEERDGDDRSHSHALLAEEMEAFIPDATYSVRCMGCHSSWFKEITEAHGTSTDVMDSPMASYQDEFPNMEFWDCRTCHEDDPANILTPTNLTFKAVSKSYDFPEKDTVCGQCHSATSENLWETDWDAIDIYRNGVSADGLFQTFLDSEAEGLSKPVPGGEGGYITKYDEETGLKYYGGGSVVDLENFQGSNHQSLGLTCASCHMPQTTAEDGTVYTSHDASGSPIENPVALEYCLTCHKNQGIESPEAMKEFVLGKEDELAEGQLWMRENLETLKSAIAEAVASGDVDEATLDEARMAWSKGSWYLRYTYGHEGENVGRKAAHNFDQMMNLMQQGRQIVSEAIDSLA</sequence>
<keyword evidence="7" id="KW-0106">Calcium</keyword>
<protein>
    <recommendedName>
        <fullName evidence="3">nitrite reductase (cytochrome; ammonia-forming)</fullName>
        <ecNumber evidence="3">1.7.2.2</ecNumber>
    </recommendedName>
</protein>
<evidence type="ECO:0000256" key="7">
    <source>
        <dbReference type="ARBA" id="ARBA00022837"/>
    </source>
</evidence>
<dbReference type="EC" id="1.7.2.2" evidence="3"/>
<dbReference type="PANTHER" id="PTHR30633">
    <property type="entry name" value="CYTOCHROME C-552 RESPIRATORY NITRITE REDUCTASE"/>
    <property type="match status" value="1"/>
</dbReference>
<evidence type="ECO:0000256" key="1">
    <source>
        <dbReference type="ARBA" id="ARBA00004196"/>
    </source>
</evidence>
<accession>A0ABU6IG00</accession>
<comment type="caution">
    <text evidence="12">The sequence shown here is derived from an EMBL/GenBank/DDBJ whole genome shotgun (WGS) entry which is preliminary data.</text>
</comment>
<evidence type="ECO:0000256" key="8">
    <source>
        <dbReference type="ARBA" id="ARBA00023002"/>
    </source>
</evidence>
<dbReference type="PROSITE" id="PS51257">
    <property type="entry name" value="PROKAR_LIPOPROTEIN"/>
    <property type="match status" value="1"/>
</dbReference>
<dbReference type="Proteomes" id="UP001349994">
    <property type="component" value="Unassembled WGS sequence"/>
</dbReference>
<dbReference type="InterPro" id="IPR003321">
    <property type="entry name" value="Cyt_c552"/>
</dbReference>
<dbReference type="RefSeq" id="WP_338209115.1">
    <property type="nucleotide sequence ID" value="NZ_JAYMFF010000003.1"/>
</dbReference>
<keyword evidence="13" id="KW-1185">Reference proteome</keyword>
<dbReference type="Pfam" id="PF02335">
    <property type="entry name" value="Cytochrom_C552"/>
    <property type="match status" value="1"/>
</dbReference>